<keyword evidence="5 6" id="KW-0067">ATP-binding</keyword>
<evidence type="ECO:0000256" key="7">
    <source>
        <dbReference type="RuleBase" id="RU000304"/>
    </source>
</evidence>
<evidence type="ECO:0000256" key="3">
    <source>
        <dbReference type="ARBA" id="ARBA00022741"/>
    </source>
</evidence>
<evidence type="ECO:0000256" key="2">
    <source>
        <dbReference type="ARBA" id="ARBA00022679"/>
    </source>
</evidence>
<evidence type="ECO:0000256" key="1">
    <source>
        <dbReference type="ARBA" id="ARBA00022527"/>
    </source>
</evidence>
<dbReference type="PANTHER" id="PTHR24346">
    <property type="entry name" value="MAP/MICROTUBULE AFFINITY-REGULATING KINASE"/>
    <property type="match status" value="1"/>
</dbReference>
<dbReference type="SMART" id="SM00220">
    <property type="entry name" value="S_TKc"/>
    <property type="match status" value="1"/>
</dbReference>
<evidence type="ECO:0000256" key="4">
    <source>
        <dbReference type="ARBA" id="ARBA00022777"/>
    </source>
</evidence>
<dbReference type="SUPFAM" id="SSF56112">
    <property type="entry name" value="Protein kinase-like (PK-like)"/>
    <property type="match status" value="1"/>
</dbReference>
<dbReference type="Gene3D" id="1.10.510.10">
    <property type="entry name" value="Transferase(Phosphotransferase) domain 1"/>
    <property type="match status" value="1"/>
</dbReference>
<dbReference type="AlphaFoldDB" id="A0A7S0IUL1"/>
<dbReference type="InterPro" id="IPR017441">
    <property type="entry name" value="Protein_kinase_ATP_BS"/>
</dbReference>
<comment type="similarity">
    <text evidence="7">Belongs to the protein kinase superfamily.</text>
</comment>
<dbReference type="InterPro" id="IPR011009">
    <property type="entry name" value="Kinase-like_dom_sf"/>
</dbReference>
<dbReference type="GO" id="GO:0004674">
    <property type="term" value="F:protein serine/threonine kinase activity"/>
    <property type="evidence" value="ECO:0007669"/>
    <property type="project" value="UniProtKB-KW"/>
</dbReference>
<dbReference type="GO" id="GO:0005524">
    <property type="term" value="F:ATP binding"/>
    <property type="evidence" value="ECO:0007669"/>
    <property type="project" value="UniProtKB-UniRule"/>
</dbReference>
<dbReference type="Pfam" id="PF00069">
    <property type="entry name" value="Pkinase"/>
    <property type="match status" value="1"/>
</dbReference>
<protein>
    <recommendedName>
        <fullName evidence="9">Protein kinase domain-containing protein</fullName>
    </recommendedName>
</protein>
<dbReference type="FunFam" id="3.30.200.20:FF:000042">
    <property type="entry name" value="Aurora kinase A"/>
    <property type="match status" value="1"/>
</dbReference>
<feature type="compositionally biased region" description="Basic and acidic residues" evidence="8">
    <location>
        <begin position="40"/>
        <end position="55"/>
    </location>
</feature>
<keyword evidence="3 6" id="KW-0547">Nucleotide-binding</keyword>
<evidence type="ECO:0000256" key="8">
    <source>
        <dbReference type="SAM" id="MobiDB-lite"/>
    </source>
</evidence>
<feature type="domain" description="Protein kinase" evidence="9">
    <location>
        <begin position="67"/>
        <end position="323"/>
    </location>
</feature>
<dbReference type="PANTHER" id="PTHR24346:SF82">
    <property type="entry name" value="KP78A-RELATED"/>
    <property type="match status" value="1"/>
</dbReference>
<organism evidence="10">
    <name type="scientific">Calcidiscus leptoporus</name>
    <dbReference type="NCBI Taxonomy" id="127549"/>
    <lineage>
        <taxon>Eukaryota</taxon>
        <taxon>Haptista</taxon>
        <taxon>Haptophyta</taxon>
        <taxon>Prymnesiophyceae</taxon>
        <taxon>Coccolithales</taxon>
        <taxon>Calcidiscaceae</taxon>
        <taxon>Calcidiscus</taxon>
    </lineage>
</organism>
<gene>
    <name evidence="10" type="ORF">CLEP1334_LOCUS7021</name>
</gene>
<dbReference type="InterPro" id="IPR008271">
    <property type="entry name" value="Ser/Thr_kinase_AS"/>
</dbReference>
<dbReference type="FunFam" id="1.10.510.10:FF:000571">
    <property type="entry name" value="Maternal embryonic leucine zipper kinase"/>
    <property type="match status" value="1"/>
</dbReference>
<dbReference type="GO" id="GO:0035556">
    <property type="term" value="P:intracellular signal transduction"/>
    <property type="evidence" value="ECO:0007669"/>
    <property type="project" value="TreeGrafter"/>
</dbReference>
<dbReference type="CDD" id="cd14003">
    <property type="entry name" value="STKc_AMPK-like"/>
    <property type="match status" value="1"/>
</dbReference>
<feature type="region of interest" description="Disordered" evidence="8">
    <location>
        <begin position="36"/>
        <end position="55"/>
    </location>
</feature>
<dbReference type="PROSITE" id="PS50011">
    <property type="entry name" value="PROTEIN_KINASE_DOM"/>
    <property type="match status" value="1"/>
</dbReference>
<accession>A0A7S0IUL1</accession>
<dbReference type="GO" id="GO:0005737">
    <property type="term" value="C:cytoplasm"/>
    <property type="evidence" value="ECO:0007669"/>
    <property type="project" value="TreeGrafter"/>
</dbReference>
<reference evidence="10" key="1">
    <citation type="submission" date="2021-01" db="EMBL/GenBank/DDBJ databases">
        <authorList>
            <person name="Corre E."/>
            <person name="Pelletier E."/>
            <person name="Niang G."/>
            <person name="Scheremetjew M."/>
            <person name="Finn R."/>
            <person name="Kale V."/>
            <person name="Holt S."/>
            <person name="Cochrane G."/>
            <person name="Meng A."/>
            <person name="Brown T."/>
            <person name="Cohen L."/>
        </authorList>
    </citation>
    <scope>NUCLEOTIDE SEQUENCE</scope>
    <source>
        <strain evidence="10">RCC1130</strain>
    </source>
</reference>
<evidence type="ECO:0000256" key="6">
    <source>
        <dbReference type="PROSITE-ProRule" id="PRU10141"/>
    </source>
</evidence>
<feature type="region of interest" description="Disordered" evidence="8">
    <location>
        <begin position="1"/>
        <end position="29"/>
    </location>
</feature>
<evidence type="ECO:0000313" key="10">
    <source>
        <dbReference type="EMBL" id="CAD8531769.1"/>
    </source>
</evidence>
<keyword evidence="2" id="KW-0808">Transferase</keyword>
<evidence type="ECO:0000256" key="5">
    <source>
        <dbReference type="ARBA" id="ARBA00022840"/>
    </source>
</evidence>
<dbReference type="InterPro" id="IPR000719">
    <property type="entry name" value="Prot_kinase_dom"/>
</dbReference>
<keyword evidence="4" id="KW-0418">Kinase</keyword>
<keyword evidence="1 7" id="KW-0723">Serine/threonine-protein kinase</keyword>
<dbReference type="PROSITE" id="PS00107">
    <property type="entry name" value="PROTEIN_KINASE_ATP"/>
    <property type="match status" value="1"/>
</dbReference>
<name>A0A7S0IUL1_9EUKA</name>
<evidence type="ECO:0000259" key="9">
    <source>
        <dbReference type="PROSITE" id="PS50011"/>
    </source>
</evidence>
<dbReference type="PROSITE" id="PS00108">
    <property type="entry name" value="PROTEIN_KINASE_ST"/>
    <property type="match status" value="1"/>
</dbReference>
<dbReference type="EMBL" id="HBER01014037">
    <property type="protein sequence ID" value="CAD8531769.1"/>
    <property type="molecule type" value="Transcribed_RNA"/>
</dbReference>
<sequence>MGSSSSSQQGSGGGACADNPNTDTGKVSAPLFLAEELDEASNRQRETKADLPRARRGDSNIDAIQQYKIGKTLGQGAYGKVKLARNEQTGHCVAVKVIDRSKLALRPAGSKQIAQEINAMKILRHPHVVRLHEVINTPAKIFMVMEYAAGGDMLTYLNTYEQLVPEVRVQELFRGMIAGLHFCHTLGVYHRDLKLENLLLHAGQVKIGDFGMARITKSAGFCETLCGSPDYAAPEILCEASTYDGQLSDVWSAGVILFALLCRYLPFQAERGDIPSLFVAIKAGTVSIPPHVSQQPAAVVRAMLTVSTSKRPTIAQIRQHPWVTPRPPIKASASLDFPLRADYEDTHEPATTPTSTPLGEHSRILAKEAPASEPLRRLPLSRSQPCVPEFVALSA</sequence>
<proteinExistence type="inferred from homology"/>
<feature type="binding site" evidence="6">
    <location>
        <position position="96"/>
    </location>
    <ligand>
        <name>ATP</name>
        <dbReference type="ChEBI" id="CHEBI:30616"/>
    </ligand>
</feature>